<dbReference type="EMBL" id="SDOV01000001">
    <property type="protein sequence ID" value="KAH7646497.1"/>
    <property type="molecule type" value="Genomic_DNA"/>
</dbReference>
<reference evidence="12" key="2">
    <citation type="journal article" date="2021" name="World Allergy Organ. J.">
        <title>Chromosome-level assembly of Dermatophagoides farinae genome and transcriptome reveals two novel allergens Der f 37 and Der f 39.</title>
        <authorList>
            <person name="Chen J."/>
            <person name="Cai Z."/>
            <person name="Fan D."/>
            <person name="Hu J."/>
            <person name="Hou Y."/>
            <person name="He Y."/>
            <person name="Zhang Z."/>
            <person name="Zhao Z."/>
            <person name="Gao P."/>
            <person name="Hu W."/>
            <person name="Sun J."/>
            <person name="Li J."/>
            <person name="Ji K."/>
        </authorList>
    </citation>
    <scope>NUCLEOTIDE SEQUENCE</scope>
    <source>
        <strain evidence="12">JKM2019</strain>
    </source>
</reference>
<dbReference type="AlphaFoldDB" id="A0A9D4P9M5"/>
<feature type="repeat" description="Solcar" evidence="10">
    <location>
        <begin position="207"/>
        <end position="292"/>
    </location>
</feature>
<keyword evidence="6" id="KW-1133">Transmembrane helix</keyword>
<evidence type="ECO:0000256" key="2">
    <source>
        <dbReference type="ARBA" id="ARBA00006375"/>
    </source>
</evidence>
<dbReference type="GO" id="GO:0006843">
    <property type="term" value="P:mitochondrial citrate transmembrane transport"/>
    <property type="evidence" value="ECO:0007669"/>
    <property type="project" value="TreeGrafter"/>
</dbReference>
<dbReference type="PROSITE" id="PS50920">
    <property type="entry name" value="SOLCAR"/>
    <property type="match status" value="2"/>
</dbReference>
<dbReference type="Gene3D" id="1.50.40.10">
    <property type="entry name" value="Mitochondrial carrier domain"/>
    <property type="match status" value="2"/>
</dbReference>
<keyword evidence="8 10" id="KW-0472">Membrane</keyword>
<evidence type="ECO:0000256" key="3">
    <source>
        <dbReference type="ARBA" id="ARBA00022448"/>
    </source>
</evidence>
<evidence type="ECO:0000256" key="11">
    <source>
        <dbReference type="RuleBase" id="RU000488"/>
    </source>
</evidence>
<dbReference type="Pfam" id="PF00153">
    <property type="entry name" value="Mito_carr"/>
    <property type="match status" value="3"/>
</dbReference>
<evidence type="ECO:0000256" key="5">
    <source>
        <dbReference type="ARBA" id="ARBA00022737"/>
    </source>
</evidence>
<dbReference type="PANTHER" id="PTHR45788:SF4">
    <property type="entry name" value="TRICARBOXYLATE TRANSPORT PROTEIN, MITOCHONDRIAL"/>
    <property type="match status" value="1"/>
</dbReference>
<name>A0A9D4P9M5_DERFA</name>
<gene>
    <name evidence="12" type="ORF">HUG17_2035</name>
</gene>
<dbReference type="InterPro" id="IPR023395">
    <property type="entry name" value="MCP_dom_sf"/>
</dbReference>
<reference evidence="12" key="1">
    <citation type="submission" date="2020-06" db="EMBL/GenBank/DDBJ databases">
        <authorList>
            <person name="Ji K."/>
            <person name="Li J."/>
        </authorList>
    </citation>
    <scope>NUCLEOTIDE SEQUENCE</scope>
    <source>
        <strain evidence="12">JKM2019</strain>
        <tissue evidence="12">Whole body</tissue>
    </source>
</reference>
<evidence type="ECO:0000256" key="6">
    <source>
        <dbReference type="ARBA" id="ARBA00022989"/>
    </source>
</evidence>
<evidence type="ECO:0000256" key="4">
    <source>
        <dbReference type="ARBA" id="ARBA00022692"/>
    </source>
</evidence>
<proteinExistence type="inferred from homology"/>
<evidence type="ECO:0000256" key="8">
    <source>
        <dbReference type="ARBA" id="ARBA00023136"/>
    </source>
</evidence>
<evidence type="ECO:0000256" key="7">
    <source>
        <dbReference type="ARBA" id="ARBA00023128"/>
    </source>
</evidence>
<keyword evidence="4 10" id="KW-0812">Transmembrane</keyword>
<evidence type="ECO:0000256" key="10">
    <source>
        <dbReference type="PROSITE-ProRule" id="PRU00282"/>
    </source>
</evidence>
<dbReference type="GO" id="GO:0031966">
    <property type="term" value="C:mitochondrial membrane"/>
    <property type="evidence" value="ECO:0007669"/>
    <property type="project" value="UniProtKB-SubCell"/>
</dbReference>
<evidence type="ECO:0000256" key="9">
    <source>
        <dbReference type="ARBA" id="ARBA00042640"/>
    </source>
</evidence>
<protein>
    <recommendedName>
        <fullName evidence="9">Citrate transport protein</fullName>
    </recommendedName>
</protein>
<dbReference type="GO" id="GO:0071913">
    <property type="term" value="F:citrate secondary active transmembrane transporter activity"/>
    <property type="evidence" value="ECO:0007669"/>
    <property type="project" value="TreeGrafter"/>
</dbReference>
<comment type="subcellular location">
    <subcellularLocation>
        <location evidence="1">Mitochondrion membrane</location>
        <topology evidence="1">Multi-pass membrane protein</topology>
    </subcellularLocation>
</comment>
<evidence type="ECO:0000256" key="1">
    <source>
        <dbReference type="ARBA" id="ARBA00004225"/>
    </source>
</evidence>
<keyword evidence="3 11" id="KW-0813">Transport</keyword>
<comment type="caution">
    <text evidence="12">The sequence shown here is derived from an EMBL/GenBank/DDBJ whole genome shotgun (WGS) entry which is preliminary data.</text>
</comment>
<dbReference type="InterPro" id="IPR018108">
    <property type="entry name" value="MCP_transmembrane"/>
</dbReference>
<organism evidence="12">
    <name type="scientific">Dermatophagoides farinae</name>
    <name type="common">American house dust mite</name>
    <dbReference type="NCBI Taxonomy" id="6954"/>
    <lineage>
        <taxon>Eukaryota</taxon>
        <taxon>Metazoa</taxon>
        <taxon>Ecdysozoa</taxon>
        <taxon>Arthropoda</taxon>
        <taxon>Chelicerata</taxon>
        <taxon>Arachnida</taxon>
        <taxon>Acari</taxon>
        <taxon>Acariformes</taxon>
        <taxon>Sarcoptiformes</taxon>
        <taxon>Astigmata</taxon>
        <taxon>Psoroptidia</taxon>
        <taxon>Analgoidea</taxon>
        <taxon>Pyroglyphidae</taxon>
        <taxon>Dermatophagoidinae</taxon>
        <taxon>Dermatophagoides</taxon>
    </lineage>
</organism>
<dbReference type="InterPro" id="IPR049563">
    <property type="entry name" value="TXTP-like"/>
</dbReference>
<evidence type="ECO:0000313" key="12">
    <source>
        <dbReference type="EMBL" id="KAH7646497.1"/>
    </source>
</evidence>
<keyword evidence="5" id="KW-0677">Repeat</keyword>
<dbReference type="SUPFAM" id="SSF103506">
    <property type="entry name" value="Mitochondrial carrier"/>
    <property type="match status" value="1"/>
</dbReference>
<keyword evidence="7" id="KW-0496">Mitochondrion</keyword>
<comment type="similarity">
    <text evidence="2 11">Belongs to the mitochondrial carrier (TC 2.A.29) family.</text>
</comment>
<sequence>MANNSMLLTPTNSPQTTSEMVCTKRKTELPILNAYWINTGKQLFASGLSGCVEVCFTYPTDFVKIILQLDERSGKKRRFKNSFDVIRQTIRSYGILGVYRGFSVVFYGAIPKYMFRFGSYEQIKRFCVNNDGQLRPKDKLICGLGAGVFEALFAVIPQESIKVKFINDRFSDQPKYNGLIHGIKEIIREKGIREWNNNRQPMNKDKNNKILIPIFGAIAGATSVLGNTPMDVVKTRMQGLEAHKYRGVMDCMAKIYRNEGLLGFYKGLVPRLVKVSLEVAIAFTMYSTFSDLFGINK</sequence>
<feature type="repeat" description="Solcar" evidence="10">
    <location>
        <begin position="37"/>
        <end position="126"/>
    </location>
</feature>
<dbReference type="Proteomes" id="UP000828236">
    <property type="component" value="Unassembled WGS sequence"/>
</dbReference>
<accession>A0A9D4P9M5</accession>
<dbReference type="PANTHER" id="PTHR45788">
    <property type="entry name" value="SUCCINATE/FUMARATE MITOCHONDRIAL TRANSPORTER-RELATED"/>
    <property type="match status" value="1"/>
</dbReference>